<dbReference type="InterPro" id="IPR020845">
    <property type="entry name" value="AMP-binding_CS"/>
</dbReference>
<sequence>MAMPAPLRLDAGYACVVGHESGEGPVLRNKVSAARLTDRPLGSPELQNIYELFSKSGLQLRPHSPCFGSRVREDGSVGPYSWQTYAEVSARIDALAAALWKLEMVGLTADGFRFLALYCKNSRDWMVAAEACFKTGVVVVPMYDTLGASVVSYIQAQTGCLTVVCTEAELLKMLPPHSCPFKDVVVCGPLAESTKAQSKQAGVRVHRLAELEAFGAADAAALRGVKSPGYDDIALICYTSGTTGDPKGAMISHGNVLGALGMSDHPEFPVFNFDVAKPQEVHLSYLPLAHIYETVIMHTAIYGGAAIGFYQGDTLKILDDLGELRPTIFVSVPRLYNRIYDKILAGVAAKSAVAKALFARGMRAKLQQIERGGGYTHALWDKLIFGKVQAQLGLDRCHTMTCGSAPISAEVKDFMRAVLGGRFLEGYGLTETCASCTLAHPDDATNHHVGMVSTSAELKLVDVPDMNYFSTSVPPCGEVCVRGPVVFKGYYKMADKTAEAIDADGWFHTGDVGSLTATGCLRIIDRKKNIFKLAQGEYVAAEKIETICGRCPLIAQIFVYGDSLQSYLVAAVVPDAEETAKWAEAQGLGGTSLRQLTEGAAGDKLHAALLAQIKAAAAEAKLAGFEIVKQLVIDPEPWSVENNLLTPTFKMKRVDLKKRYKAQFDALYQVGAGAGPSKL</sequence>
<dbReference type="InterPro" id="IPR000873">
    <property type="entry name" value="AMP-dep_synth/lig_dom"/>
</dbReference>
<dbReference type="GO" id="GO:0005524">
    <property type="term" value="F:ATP binding"/>
    <property type="evidence" value="ECO:0007669"/>
    <property type="project" value="UniProtKB-KW"/>
</dbReference>
<dbReference type="GO" id="GO:0005783">
    <property type="term" value="C:endoplasmic reticulum"/>
    <property type="evidence" value="ECO:0007669"/>
    <property type="project" value="TreeGrafter"/>
</dbReference>
<evidence type="ECO:0000313" key="5">
    <source>
        <dbReference type="Proteomes" id="UP001515480"/>
    </source>
</evidence>
<dbReference type="PANTHER" id="PTHR43272">
    <property type="entry name" value="LONG-CHAIN-FATTY-ACID--COA LIGASE"/>
    <property type="match status" value="1"/>
</dbReference>
<dbReference type="EMBL" id="JBGBPQ010000012">
    <property type="protein sequence ID" value="KAL1515016.1"/>
    <property type="molecule type" value="Genomic_DNA"/>
</dbReference>
<dbReference type="PANTHER" id="PTHR43272:SF33">
    <property type="entry name" value="AMP-BINDING DOMAIN-CONTAINING PROTEIN-RELATED"/>
    <property type="match status" value="1"/>
</dbReference>
<keyword evidence="5" id="KW-1185">Reference proteome</keyword>
<accession>A0AB34J8N2</accession>
<evidence type="ECO:0000256" key="2">
    <source>
        <dbReference type="ARBA" id="ARBA00022840"/>
    </source>
</evidence>
<dbReference type="InterPro" id="IPR003006">
    <property type="entry name" value="Ig/MHC_CS"/>
</dbReference>
<evidence type="ECO:0000259" key="3">
    <source>
        <dbReference type="Pfam" id="PF00501"/>
    </source>
</evidence>
<dbReference type="Gene3D" id="3.40.50.12780">
    <property type="entry name" value="N-terminal domain of ligase-like"/>
    <property type="match status" value="1"/>
</dbReference>
<name>A0AB34J8N2_PRYPA</name>
<evidence type="ECO:0000313" key="4">
    <source>
        <dbReference type="EMBL" id="KAL1515016.1"/>
    </source>
</evidence>
<gene>
    <name evidence="4" type="ORF">AB1Y20_004084</name>
</gene>
<dbReference type="SUPFAM" id="SSF56801">
    <property type="entry name" value="Acetyl-CoA synthetase-like"/>
    <property type="match status" value="1"/>
</dbReference>
<dbReference type="Proteomes" id="UP001515480">
    <property type="component" value="Unassembled WGS sequence"/>
</dbReference>
<dbReference type="GO" id="GO:0016020">
    <property type="term" value="C:membrane"/>
    <property type="evidence" value="ECO:0007669"/>
    <property type="project" value="TreeGrafter"/>
</dbReference>
<dbReference type="AlphaFoldDB" id="A0AB34J8N2"/>
<feature type="domain" description="AMP-dependent synthetase/ligase" evidence="3">
    <location>
        <begin position="78"/>
        <end position="491"/>
    </location>
</feature>
<reference evidence="4 5" key="1">
    <citation type="journal article" date="2024" name="Science">
        <title>Giant polyketide synthase enzymes in the biosynthesis of giant marine polyether toxins.</title>
        <authorList>
            <person name="Fallon T.R."/>
            <person name="Shende V.V."/>
            <person name="Wierzbicki I.H."/>
            <person name="Pendleton A.L."/>
            <person name="Watervoot N.F."/>
            <person name="Auber R.P."/>
            <person name="Gonzalez D.J."/>
            <person name="Wisecaver J.H."/>
            <person name="Moore B.S."/>
        </authorList>
    </citation>
    <scope>NUCLEOTIDE SEQUENCE [LARGE SCALE GENOMIC DNA]</scope>
    <source>
        <strain evidence="4 5">12B1</strain>
    </source>
</reference>
<evidence type="ECO:0000256" key="1">
    <source>
        <dbReference type="ARBA" id="ARBA00022741"/>
    </source>
</evidence>
<dbReference type="PROSITE" id="PS00290">
    <property type="entry name" value="IG_MHC"/>
    <property type="match status" value="1"/>
</dbReference>
<protein>
    <recommendedName>
        <fullName evidence="3">AMP-dependent synthetase/ligase domain-containing protein</fullName>
    </recommendedName>
</protein>
<keyword evidence="2" id="KW-0067">ATP-binding</keyword>
<dbReference type="PROSITE" id="PS00455">
    <property type="entry name" value="AMP_BINDING"/>
    <property type="match status" value="1"/>
</dbReference>
<dbReference type="Pfam" id="PF00501">
    <property type="entry name" value="AMP-binding"/>
    <property type="match status" value="1"/>
</dbReference>
<keyword evidence="1" id="KW-0547">Nucleotide-binding</keyword>
<comment type="caution">
    <text evidence="4">The sequence shown here is derived from an EMBL/GenBank/DDBJ whole genome shotgun (WGS) entry which is preliminary data.</text>
</comment>
<dbReference type="InterPro" id="IPR042099">
    <property type="entry name" value="ANL_N_sf"/>
</dbReference>
<organism evidence="4 5">
    <name type="scientific">Prymnesium parvum</name>
    <name type="common">Toxic golden alga</name>
    <dbReference type="NCBI Taxonomy" id="97485"/>
    <lineage>
        <taxon>Eukaryota</taxon>
        <taxon>Haptista</taxon>
        <taxon>Haptophyta</taxon>
        <taxon>Prymnesiophyceae</taxon>
        <taxon>Prymnesiales</taxon>
        <taxon>Prymnesiaceae</taxon>
        <taxon>Prymnesium</taxon>
    </lineage>
</organism>
<dbReference type="GO" id="GO:0004467">
    <property type="term" value="F:long-chain fatty acid-CoA ligase activity"/>
    <property type="evidence" value="ECO:0007669"/>
    <property type="project" value="TreeGrafter"/>
</dbReference>
<proteinExistence type="predicted"/>